<keyword evidence="4" id="KW-1185">Reference proteome</keyword>
<evidence type="ECO:0000313" key="3">
    <source>
        <dbReference type="EMBL" id="EAS00904.2"/>
    </source>
</evidence>
<feature type="transmembrane region" description="Helical" evidence="2">
    <location>
        <begin position="1947"/>
        <end position="1967"/>
    </location>
</feature>
<feature type="compositionally biased region" description="Basic and acidic residues" evidence="1">
    <location>
        <begin position="1228"/>
        <end position="1245"/>
    </location>
</feature>
<sequence>MKSKQSKHQSEKLLNTMQEMDKQSSEDTSIRDRIHKFYVCEMYKILKSFKRGPILTAILIAIYFSQVISNLFNENVLISLYNSSPSSKQFIYYMGIYFDYTKFYPIYSFLAQKNQNMNEEDAQTQFLIISCIFNAILLTYILIRMIHYIFWQYFTDISMSSQDSAEKLAKNSTYHSYLILKGDILFSFFFRIYLYTLAIPFTQISLQIGIDHYQEQPNPNENKVLHKLTIFVSILNFIQTVFISAIISNNEYDYSIIIKDHLSQPKNYFVYFRITIDFICSGVFLSSSRAIVELFNGITCLLRLAICVYRQPFYSRKTNKIYMQFTLFHLFLLILTVLLSLSKDNNLVSFSLLFCCGIPLCVKSGIMILKILAIENQFNQPFIEKEVNKINADKLDKHIRNIINLFSLSYEDYMIKGSGVKFETIFSNHLDNCCKVDQTSGMQTKNAIGSSSTKDENLCFCKQFQEFSSQRNFQSKNQRQQQQVTFTKDEVNLAISRVIGEDYRKSFLIKYTNNLIQKFFKSSNKNYQDPQLQIKPTYMYFLCQVAQTPALAFQQILLLKQQMKQSSFQTQALIQEIIDEINLLFSQYICSTTYQNQRLAISYVYEFDYLYKAFITSFKKALQSRQKYYEFLCSDYINLSDLLIESYSCLATKREAEYKINNLFDVHPTHPRLLAISELYIEFFDFRKRRVRHFIQKSQQIMSRNLQRVDLKINLFEQASCCLFVSLHSKQIIKLSNSVESFFKCQRSDLIGKQFSILLPDFIIPSFNKYLDVLLEEGNMDVIKLGEYLTFFNTPNTNTLYPIYLRMKIDILTNGEFGLSIFIQPAKNCKVSVITDLNFNIMSFTKEFQNLILKFLDTQNTTKSKSQDLIKGLNIQAVIPLLFSVTKITQDFNSFEGFNDTFGFKDQKIQNYTTYKSLLILPKNIKCLKNLNSFSNSTHKDVQNYFSSLNLQELEFLEITFSPFSYKLYSETQQPITLIEFQSYRKLKAATEINDQFLRLKETLTTYFQQEVNVPIIQTNSPKIPNQPETGTLSHLNLQMDKKYFLQQKEKYDERDTDGVQSQKSNGDSQKNNNSIQFEMYNDDIIQRYYDHGNSVDGDSPIQQESPQQVSEYINYIYERMSPQKRNSDYQQEITMNNEIQNEIGQRYKTLLKGVRDSKSTRFDESQQATTSRQSFISPRQPFDCVQNQYQSQEEIYKALYLNPISSPIINSTNSFVNLYEKQSTAPNRKESDSTANEKKRDSKQDGSITNDASQLNFINSQGELNFQKSRSKFFSQSRIQSVASQNLLSPLKQKKQAIMSQITQGSEKKENEDEEEDEDGVIQLSIMPSKQTSKKGKRGQLKSQKSGQFQDEESQNVKTNKKKAILDDQQSVRSGSSQIFSKKQSLYEMISSRRDTTEIQISKFIGLSAFLILIIISCVLFFQVKQNFQAEWTSYTNLIVGPNLLEGFAQILRVKELSTIIQVNQLYGYLFSSFKPYDLLLYKNESMQKLQYITQQIGSFQSTTIHDGFEDFMLNNSTQLVVINSVTSKQNSVVFSRLYSLLNLPSNLRKYLIENSEEARAFVYYNYASFISTIQNIQDMSTEQSKTTLDQTQSLLNMSIIVIEIVCVLTVLIVFPVYYIIQQKREEILCLLVTFDMQFLQSQIDKYRSAVYEKSIAESVSNFSKFERYATKTKAPSSTHQISIFEFSKQTKQNKNKKRQISHTKPLPKYSIKLSVIALAIFIVISLYSLLNYLFTKDFFSYFVYNIQELSLIAQSKSYLDLNYVGLYLLTNSYAYKFNSTTIGLIYQFFNQTILPNDQQRINALYNIDNGFINKRYNSDLYQQYFLDVIKTDACSILNTTYGQPYVNNNTMINITKCNQIQKGVLGNGLTFTFKQVFSQVQNYYSNFLLTAGNPIKFFGSLKQWDYDNNLKEFDYLYYYIRAILDSVSSFLIYESQQYFDYLMGVQKALFIYNLIIVFLVFAFAWTRFLQEMNKQIQETTYLLSLIPVEQLLDNPYIVSYINKVKNSIRNRQ</sequence>
<evidence type="ECO:0000313" key="4">
    <source>
        <dbReference type="Proteomes" id="UP000009168"/>
    </source>
</evidence>
<feature type="region of interest" description="Disordered" evidence="1">
    <location>
        <begin position="1222"/>
        <end position="1254"/>
    </location>
</feature>
<dbReference type="PANTHER" id="PTHR31600">
    <property type="entry name" value="TINY MACROCYSTS PROTEIN B-RELATED"/>
    <property type="match status" value="1"/>
</dbReference>
<dbReference type="InterPro" id="IPR052994">
    <property type="entry name" value="Tiny_macrocysts_regulators"/>
</dbReference>
<feature type="transmembrane region" description="Helical" evidence="2">
    <location>
        <begin position="1596"/>
        <end position="1622"/>
    </location>
</feature>
<keyword evidence="2" id="KW-0472">Membrane</keyword>
<feature type="transmembrane region" description="Helical" evidence="2">
    <location>
        <begin position="52"/>
        <end position="72"/>
    </location>
</feature>
<feature type="transmembrane region" description="Helical" evidence="2">
    <location>
        <begin position="268"/>
        <end position="285"/>
    </location>
</feature>
<organism evidence="3 4">
    <name type="scientific">Tetrahymena thermophila (strain SB210)</name>
    <dbReference type="NCBI Taxonomy" id="312017"/>
    <lineage>
        <taxon>Eukaryota</taxon>
        <taxon>Sar</taxon>
        <taxon>Alveolata</taxon>
        <taxon>Ciliophora</taxon>
        <taxon>Intramacronucleata</taxon>
        <taxon>Oligohymenophorea</taxon>
        <taxon>Hymenostomatida</taxon>
        <taxon>Tetrahymenina</taxon>
        <taxon>Tetrahymenidae</taxon>
        <taxon>Tetrahymena</taxon>
    </lineage>
</organism>
<dbReference type="RefSeq" id="XP_001021150.2">
    <property type="nucleotide sequence ID" value="XM_001021150.2"/>
</dbReference>
<dbReference type="KEGG" id="tet:TTHERM_00310780"/>
<feature type="transmembrane region" description="Helical" evidence="2">
    <location>
        <begin position="126"/>
        <end position="143"/>
    </location>
</feature>
<name>I7M2N9_TETTS</name>
<dbReference type="Proteomes" id="UP000009168">
    <property type="component" value="Unassembled WGS sequence"/>
</dbReference>
<dbReference type="EMBL" id="GG662608">
    <property type="protein sequence ID" value="EAS00904.2"/>
    <property type="molecule type" value="Genomic_DNA"/>
</dbReference>
<feature type="transmembrane region" description="Helical" evidence="2">
    <location>
        <begin position="228"/>
        <end position="247"/>
    </location>
</feature>
<feature type="region of interest" description="Disordered" evidence="1">
    <location>
        <begin position="1050"/>
        <end position="1074"/>
    </location>
</feature>
<feature type="transmembrane region" description="Helical" evidence="2">
    <location>
        <begin position="1917"/>
        <end position="1935"/>
    </location>
</feature>
<dbReference type="PANTHER" id="PTHR31600:SF2">
    <property type="entry name" value="GAMETE ENRICHED GENE 10 PROTEIN-RELATED"/>
    <property type="match status" value="1"/>
</dbReference>
<proteinExistence type="predicted"/>
<reference evidence="4" key="1">
    <citation type="journal article" date="2006" name="PLoS Biol.">
        <title>Macronuclear genome sequence of the ciliate Tetrahymena thermophila, a model eukaryote.</title>
        <authorList>
            <person name="Eisen J.A."/>
            <person name="Coyne R.S."/>
            <person name="Wu M."/>
            <person name="Wu D."/>
            <person name="Thiagarajan M."/>
            <person name="Wortman J.R."/>
            <person name="Badger J.H."/>
            <person name="Ren Q."/>
            <person name="Amedeo P."/>
            <person name="Jones K.M."/>
            <person name="Tallon L.J."/>
            <person name="Delcher A.L."/>
            <person name="Salzberg S.L."/>
            <person name="Silva J.C."/>
            <person name="Haas B.J."/>
            <person name="Majoros W.H."/>
            <person name="Farzad M."/>
            <person name="Carlton J.M."/>
            <person name="Smith R.K. Jr."/>
            <person name="Garg J."/>
            <person name="Pearlman R.E."/>
            <person name="Karrer K.M."/>
            <person name="Sun L."/>
            <person name="Manning G."/>
            <person name="Elde N.C."/>
            <person name="Turkewitz A.P."/>
            <person name="Asai D.J."/>
            <person name="Wilkes D.E."/>
            <person name="Wang Y."/>
            <person name="Cai H."/>
            <person name="Collins K."/>
            <person name="Stewart B.A."/>
            <person name="Lee S.R."/>
            <person name="Wilamowska K."/>
            <person name="Weinberg Z."/>
            <person name="Ruzzo W.L."/>
            <person name="Wloga D."/>
            <person name="Gaertig J."/>
            <person name="Frankel J."/>
            <person name="Tsao C.-C."/>
            <person name="Gorovsky M.A."/>
            <person name="Keeling P.J."/>
            <person name="Waller R.F."/>
            <person name="Patron N.J."/>
            <person name="Cherry J.M."/>
            <person name="Stover N.A."/>
            <person name="Krieger C.J."/>
            <person name="del Toro C."/>
            <person name="Ryder H.F."/>
            <person name="Williamson S.C."/>
            <person name="Barbeau R.A."/>
            <person name="Hamilton E.P."/>
            <person name="Orias E."/>
        </authorList>
    </citation>
    <scope>NUCLEOTIDE SEQUENCE [LARGE SCALE GENOMIC DNA]</scope>
    <source>
        <strain evidence="4">SB210</strain>
    </source>
</reference>
<feature type="transmembrane region" description="Helical" evidence="2">
    <location>
        <begin position="1405"/>
        <end position="1423"/>
    </location>
</feature>
<dbReference type="GeneID" id="7840988"/>
<dbReference type="OrthoDB" id="303417at2759"/>
<keyword evidence="2" id="KW-0812">Transmembrane</keyword>
<evidence type="ECO:0000256" key="1">
    <source>
        <dbReference type="SAM" id="MobiDB-lite"/>
    </source>
</evidence>
<feature type="transmembrane region" description="Helical" evidence="2">
    <location>
        <begin position="347"/>
        <end position="369"/>
    </location>
</feature>
<keyword evidence="2" id="KW-1133">Transmembrane helix</keyword>
<feature type="region of interest" description="Disordered" evidence="1">
    <location>
        <begin position="1299"/>
        <end position="1364"/>
    </location>
</feature>
<evidence type="ECO:0000256" key="2">
    <source>
        <dbReference type="SAM" id="Phobius"/>
    </source>
</evidence>
<feature type="transmembrane region" description="Helical" evidence="2">
    <location>
        <begin position="1715"/>
        <end position="1736"/>
    </location>
</feature>
<dbReference type="InParanoid" id="I7M2N9"/>
<feature type="transmembrane region" description="Helical" evidence="2">
    <location>
        <begin position="321"/>
        <end position="341"/>
    </location>
</feature>
<protein>
    <submittedName>
        <fullName evidence="3">Iron hydrogenase small subunit family protein</fullName>
    </submittedName>
</protein>
<feature type="compositionally biased region" description="Polar residues" evidence="1">
    <location>
        <begin position="1059"/>
        <end position="1074"/>
    </location>
</feature>
<gene>
    <name evidence="3" type="ORF">TTHERM_00310780</name>
</gene>
<accession>I7M2N9</accession>